<evidence type="ECO:0000313" key="3">
    <source>
        <dbReference type="Proteomes" id="UP000239757"/>
    </source>
</evidence>
<proteinExistence type="predicted"/>
<evidence type="ECO:0000256" key="1">
    <source>
        <dbReference type="SAM" id="MobiDB-lite"/>
    </source>
</evidence>
<evidence type="ECO:0000313" key="2">
    <source>
        <dbReference type="EMBL" id="PPR94041.1"/>
    </source>
</evidence>
<reference evidence="2 3" key="1">
    <citation type="submission" date="2015-01" db="EMBL/GenBank/DDBJ databases">
        <title>Genome of allotetraploid Gossypium barbadense reveals genomic plasticity and fiber elongation in cotton evolution.</title>
        <authorList>
            <person name="Chen X."/>
            <person name="Liu X."/>
            <person name="Zhao B."/>
            <person name="Zheng H."/>
            <person name="Hu Y."/>
            <person name="Lu G."/>
            <person name="Yang C."/>
            <person name="Chen J."/>
            <person name="Shan C."/>
            <person name="Zhang L."/>
            <person name="Zhou Y."/>
            <person name="Wang L."/>
            <person name="Guo W."/>
            <person name="Bai Y."/>
            <person name="Ruan J."/>
            <person name="Shangguan X."/>
            <person name="Mao Y."/>
            <person name="Jiang J."/>
            <person name="Zhu Y."/>
            <person name="Lei J."/>
            <person name="Kang H."/>
            <person name="Chen S."/>
            <person name="He X."/>
            <person name="Wang R."/>
            <person name="Wang Y."/>
            <person name="Chen J."/>
            <person name="Wang L."/>
            <person name="Yu S."/>
            <person name="Wang B."/>
            <person name="Wei J."/>
            <person name="Song S."/>
            <person name="Lu X."/>
            <person name="Gao Z."/>
            <person name="Gu W."/>
            <person name="Deng X."/>
            <person name="Ma D."/>
            <person name="Wang S."/>
            <person name="Liang W."/>
            <person name="Fang L."/>
            <person name="Cai C."/>
            <person name="Zhu X."/>
            <person name="Zhou B."/>
            <person name="Zhang Y."/>
            <person name="Chen Z."/>
            <person name="Xu S."/>
            <person name="Zhu R."/>
            <person name="Wang S."/>
            <person name="Zhang T."/>
            <person name="Zhao G."/>
        </authorList>
    </citation>
    <scope>NUCLEOTIDE SEQUENCE [LARGE SCALE GENOMIC DNA]</scope>
    <source>
        <strain evidence="3">cv. Xinhai21</strain>
        <tissue evidence="2">Leaf</tissue>
    </source>
</reference>
<feature type="compositionally biased region" description="Low complexity" evidence="1">
    <location>
        <begin position="115"/>
        <end position="129"/>
    </location>
</feature>
<name>A0A2P5WSH8_GOSBA</name>
<accession>A0A2P5WSH8</accession>
<sequence length="225" mass="24815">MGNCVTVYKNKDPADIDLSARIQSPIKENNVRREPSIVGYDSRLQPSSMEQETSLQEMELKVTVLTANQEIEESYEVENPKSSPTCPFALKIQDGNTEESFFDSQPSLESDFEDFFSANGDSASSSGNSPNHQKSNHSMEGAVDAHGESPTDTKKQLIELFRESLDSDDDGNSAAGSSKATPYRRHLPRKDVKAAESAQCCLPSLVRNMSFGERKKRLPSPAAQY</sequence>
<protein>
    <submittedName>
        <fullName evidence="2">Uncharacterized protein</fullName>
    </submittedName>
</protein>
<dbReference type="InterPro" id="IPR038947">
    <property type="entry name" value="At3g27210-like"/>
</dbReference>
<organism evidence="2 3">
    <name type="scientific">Gossypium barbadense</name>
    <name type="common">Sea Island cotton</name>
    <name type="synonym">Hibiscus barbadensis</name>
    <dbReference type="NCBI Taxonomy" id="3634"/>
    <lineage>
        <taxon>Eukaryota</taxon>
        <taxon>Viridiplantae</taxon>
        <taxon>Streptophyta</taxon>
        <taxon>Embryophyta</taxon>
        <taxon>Tracheophyta</taxon>
        <taxon>Spermatophyta</taxon>
        <taxon>Magnoliopsida</taxon>
        <taxon>eudicotyledons</taxon>
        <taxon>Gunneridae</taxon>
        <taxon>Pentapetalae</taxon>
        <taxon>rosids</taxon>
        <taxon>malvids</taxon>
        <taxon>Malvales</taxon>
        <taxon>Malvaceae</taxon>
        <taxon>Malvoideae</taxon>
        <taxon>Gossypium</taxon>
    </lineage>
</organism>
<gene>
    <name evidence="2" type="ORF">GOBAR_AA26630</name>
</gene>
<dbReference type="PANTHER" id="PTHR34280">
    <property type="entry name" value="OS01G0920100 PROTEIN"/>
    <property type="match status" value="1"/>
</dbReference>
<dbReference type="Proteomes" id="UP000239757">
    <property type="component" value="Unassembled WGS sequence"/>
</dbReference>
<dbReference type="AlphaFoldDB" id="A0A2P5WSH8"/>
<feature type="region of interest" description="Disordered" evidence="1">
    <location>
        <begin position="112"/>
        <end position="196"/>
    </location>
</feature>
<dbReference type="OrthoDB" id="1925325at2759"/>
<dbReference type="EMBL" id="KZ666638">
    <property type="protein sequence ID" value="PPR94041.1"/>
    <property type="molecule type" value="Genomic_DNA"/>
</dbReference>
<dbReference type="PANTHER" id="PTHR34280:SF15">
    <property type="entry name" value="TRANSCRIPTION FACTOR"/>
    <property type="match status" value="1"/>
</dbReference>
<feature type="compositionally biased region" description="Basic and acidic residues" evidence="1">
    <location>
        <begin position="143"/>
        <end position="165"/>
    </location>
</feature>